<protein>
    <submittedName>
        <fullName evidence="2">Uncharacterized protein</fullName>
    </submittedName>
</protein>
<gene>
    <name evidence="2" type="ORF">AAE3_LOCUS13437</name>
</gene>
<proteinExistence type="predicted"/>
<reference evidence="2 3" key="1">
    <citation type="submission" date="2020-01" db="EMBL/GenBank/DDBJ databases">
        <authorList>
            <person name="Gupta K D."/>
        </authorList>
    </citation>
    <scope>NUCLEOTIDE SEQUENCE [LARGE SCALE GENOMIC DNA]</scope>
</reference>
<sequence>MQNTSAHILTPPSSARSSVFNLEASEAIEPKEPVVASSISSDPVKQDEPPKTITLTQEQLQDLIANAVLKELQKLSLGTPNAAPASATNAKAKTDAEDAPKSPARAPSASEQSSTGTKPRATGNYSGNSHNVGSFNTLGGMTLKDNLPDFSNNDNNFGAFNYSSEPMSKMAAFDFAKAFGFPGMSMFGGDGSSKGGKPAHKCKLSYLPLANSY</sequence>
<organism evidence="2 3">
    <name type="scientific">Cyclocybe aegerita</name>
    <name type="common">Black poplar mushroom</name>
    <name type="synonym">Agrocybe aegerita</name>
    <dbReference type="NCBI Taxonomy" id="1973307"/>
    <lineage>
        <taxon>Eukaryota</taxon>
        <taxon>Fungi</taxon>
        <taxon>Dikarya</taxon>
        <taxon>Basidiomycota</taxon>
        <taxon>Agaricomycotina</taxon>
        <taxon>Agaricomycetes</taxon>
        <taxon>Agaricomycetidae</taxon>
        <taxon>Agaricales</taxon>
        <taxon>Agaricineae</taxon>
        <taxon>Bolbitiaceae</taxon>
        <taxon>Cyclocybe</taxon>
    </lineage>
</organism>
<dbReference type="Proteomes" id="UP000467700">
    <property type="component" value="Unassembled WGS sequence"/>
</dbReference>
<evidence type="ECO:0000313" key="3">
    <source>
        <dbReference type="Proteomes" id="UP000467700"/>
    </source>
</evidence>
<feature type="region of interest" description="Disordered" evidence="1">
    <location>
        <begin position="30"/>
        <end position="53"/>
    </location>
</feature>
<evidence type="ECO:0000313" key="2">
    <source>
        <dbReference type="EMBL" id="CAA7271124.1"/>
    </source>
</evidence>
<evidence type="ECO:0000256" key="1">
    <source>
        <dbReference type="SAM" id="MobiDB-lite"/>
    </source>
</evidence>
<dbReference type="EMBL" id="CACVBS010000101">
    <property type="protein sequence ID" value="CAA7271124.1"/>
    <property type="molecule type" value="Genomic_DNA"/>
</dbReference>
<keyword evidence="3" id="KW-1185">Reference proteome</keyword>
<dbReference type="OrthoDB" id="10390975at2759"/>
<dbReference type="AlphaFoldDB" id="A0A8S0XTL5"/>
<comment type="caution">
    <text evidence="2">The sequence shown here is derived from an EMBL/GenBank/DDBJ whole genome shotgun (WGS) entry which is preliminary data.</text>
</comment>
<accession>A0A8S0XTL5</accession>
<feature type="compositionally biased region" description="Low complexity" evidence="1">
    <location>
        <begin position="101"/>
        <end position="110"/>
    </location>
</feature>
<feature type="region of interest" description="Disordered" evidence="1">
    <location>
        <begin position="77"/>
        <end position="129"/>
    </location>
</feature>
<feature type="compositionally biased region" description="Polar residues" evidence="1">
    <location>
        <begin position="111"/>
        <end position="129"/>
    </location>
</feature>
<feature type="compositionally biased region" description="Low complexity" evidence="1">
    <location>
        <begin position="79"/>
        <end position="91"/>
    </location>
</feature>
<name>A0A8S0XTL5_CYCAE</name>